<dbReference type="AlphaFoldDB" id="A0A8D3WZY8"/>
<organism evidence="1 2">
    <name type="scientific">Priestia megaterium (strain WSH-002)</name>
    <name type="common">Bacillus megaterium</name>
    <dbReference type="NCBI Taxonomy" id="1006007"/>
    <lineage>
        <taxon>Bacteria</taxon>
        <taxon>Bacillati</taxon>
        <taxon>Bacillota</taxon>
        <taxon>Bacilli</taxon>
        <taxon>Bacillales</taxon>
        <taxon>Bacillaceae</taxon>
        <taxon>Priestia</taxon>
    </lineage>
</organism>
<dbReference type="EMBL" id="CP003017">
    <property type="protein sequence ID" value="AEN89977.1"/>
    <property type="molecule type" value="Genomic_DNA"/>
</dbReference>
<gene>
    <name evidence="1" type="ORF">BMWSH_3095</name>
</gene>
<evidence type="ECO:0000313" key="1">
    <source>
        <dbReference type="EMBL" id="AEN89977.1"/>
    </source>
</evidence>
<accession>A0A8D3WZY8</accession>
<sequence>MLLVLKNSDPSFLYFRSTHESKIKRLNCRKFFINGDKEKYPSKSI</sequence>
<dbReference type="KEGG" id="bmh:BMWSH_3095"/>
<evidence type="ECO:0000313" key="2">
    <source>
        <dbReference type="Proteomes" id="UP000001283"/>
    </source>
</evidence>
<proteinExistence type="predicted"/>
<protein>
    <submittedName>
        <fullName evidence="1">Uncharacterized protein</fullName>
    </submittedName>
</protein>
<dbReference type="Proteomes" id="UP000001283">
    <property type="component" value="Chromosome"/>
</dbReference>
<name>A0A8D3WZY8_PRIMW</name>
<reference evidence="1 2" key="1">
    <citation type="journal article" date="2011" name="J. Bacteriol.">
        <title>Complete genome sequence of the industrial strain Bacillus megaterium WSH-002.</title>
        <authorList>
            <person name="Liu L."/>
            <person name="Li Y."/>
            <person name="Zhang J."/>
            <person name="Zou W."/>
            <person name="Zhou Z."/>
            <person name="Liu J."/>
            <person name="Li X."/>
            <person name="Wang L."/>
            <person name="Chen J."/>
        </authorList>
    </citation>
    <scope>NUCLEOTIDE SEQUENCE [LARGE SCALE GENOMIC DNA]</scope>
    <source>
        <strain evidence="1 2">WSH-002</strain>
    </source>
</reference>